<keyword evidence="7" id="KW-0811">Translocation</keyword>
<keyword evidence="4 12" id="KW-0813">Transport</keyword>
<name>A0A915KV10_ROMCU</name>
<keyword evidence="6" id="KW-0653">Protein transport</keyword>
<dbReference type="GO" id="GO:0051028">
    <property type="term" value="P:mRNA transport"/>
    <property type="evidence" value="ECO:0007669"/>
    <property type="project" value="UniProtKB-UniRule"/>
</dbReference>
<feature type="domain" description="RRM Nup35-type" evidence="13">
    <location>
        <begin position="172"/>
        <end position="252"/>
    </location>
</feature>
<protein>
    <recommendedName>
        <fullName evidence="3">Nucleoporin NUP35</fullName>
    </recommendedName>
    <alternativeName>
        <fullName evidence="11">35 kDa nucleoporin</fullName>
    </alternativeName>
    <alternativeName>
        <fullName evidence="10">Nucleoporin NUP53</fullName>
    </alternativeName>
</protein>
<comment type="subcellular location">
    <subcellularLocation>
        <location evidence="1">Nucleus</location>
        <location evidence="1">Nuclear pore complex</location>
    </subcellularLocation>
</comment>
<dbReference type="GO" id="GO:0005543">
    <property type="term" value="F:phospholipid binding"/>
    <property type="evidence" value="ECO:0007669"/>
    <property type="project" value="TreeGrafter"/>
</dbReference>
<evidence type="ECO:0000313" key="14">
    <source>
        <dbReference type="Proteomes" id="UP000887565"/>
    </source>
</evidence>
<evidence type="ECO:0000256" key="8">
    <source>
        <dbReference type="ARBA" id="ARBA00023132"/>
    </source>
</evidence>
<dbReference type="FunFam" id="3.30.70.330:FF:000095">
    <property type="entry name" value="Putative Nucleoporin NUP53"/>
    <property type="match status" value="1"/>
</dbReference>
<accession>A0A915KV10</accession>
<comment type="similarity">
    <text evidence="2">Belongs to the Nup35 family.</text>
</comment>
<evidence type="ECO:0000256" key="3">
    <source>
        <dbReference type="ARBA" id="ARBA00016439"/>
    </source>
</evidence>
<dbReference type="GO" id="GO:0003676">
    <property type="term" value="F:nucleic acid binding"/>
    <property type="evidence" value="ECO:0007669"/>
    <property type="project" value="InterPro"/>
</dbReference>
<keyword evidence="9 12" id="KW-0539">Nucleus</keyword>
<proteinExistence type="inferred from homology"/>
<dbReference type="SUPFAM" id="SSF54928">
    <property type="entry name" value="RNA-binding domain, RBD"/>
    <property type="match status" value="1"/>
</dbReference>
<organism evidence="14 15">
    <name type="scientific">Romanomermis culicivorax</name>
    <name type="common">Nematode worm</name>
    <dbReference type="NCBI Taxonomy" id="13658"/>
    <lineage>
        <taxon>Eukaryota</taxon>
        <taxon>Metazoa</taxon>
        <taxon>Ecdysozoa</taxon>
        <taxon>Nematoda</taxon>
        <taxon>Enoplea</taxon>
        <taxon>Dorylaimia</taxon>
        <taxon>Mermithida</taxon>
        <taxon>Mermithoidea</taxon>
        <taxon>Mermithidae</taxon>
        <taxon>Romanomermis</taxon>
    </lineage>
</organism>
<evidence type="ECO:0000256" key="9">
    <source>
        <dbReference type="ARBA" id="ARBA00023242"/>
    </source>
</evidence>
<evidence type="ECO:0000256" key="11">
    <source>
        <dbReference type="ARBA" id="ARBA00030250"/>
    </source>
</evidence>
<evidence type="ECO:0000259" key="13">
    <source>
        <dbReference type="PROSITE" id="PS51472"/>
    </source>
</evidence>
<dbReference type="InterPro" id="IPR012677">
    <property type="entry name" value="Nucleotide-bd_a/b_plait_sf"/>
</dbReference>
<evidence type="ECO:0000256" key="2">
    <source>
        <dbReference type="ARBA" id="ARBA00009454"/>
    </source>
</evidence>
<dbReference type="WBParaSite" id="nRc.2.0.1.t42312-RA">
    <property type="protein sequence ID" value="nRc.2.0.1.t42312-RA"/>
    <property type="gene ID" value="nRc.2.0.1.g42312"/>
</dbReference>
<reference evidence="15" key="1">
    <citation type="submission" date="2022-11" db="UniProtKB">
        <authorList>
            <consortium name="WormBaseParasite"/>
        </authorList>
    </citation>
    <scope>IDENTIFICATION</scope>
</reference>
<dbReference type="InterPro" id="IPR035979">
    <property type="entry name" value="RBD_domain_sf"/>
</dbReference>
<dbReference type="GO" id="GO:0017056">
    <property type="term" value="F:structural constituent of nuclear pore"/>
    <property type="evidence" value="ECO:0007669"/>
    <property type="project" value="TreeGrafter"/>
</dbReference>
<dbReference type="PROSITE" id="PS51472">
    <property type="entry name" value="RRM_NUP35"/>
    <property type="match status" value="1"/>
</dbReference>
<evidence type="ECO:0000256" key="4">
    <source>
        <dbReference type="ARBA" id="ARBA00022448"/>
    </source>
</evidence>
<evidence type="ECO:0000256" key="7">
    <source>
        <dbReference type="ARBA" id="ARBA00023010"/>
    </source>
</evidence>
<keyword evidence="8 12" id="KW-0906">Nuclear pore complex</keyword>
<dbReference type="Gene3D" id="3.30.70.330">
    <property type="match status" value="1"/>
</dbReference>
<evidence type="ECO:0000256" key="1">
    <source>
        <dbReference type="ARBA" id="ARBA00004567"/>
    </source>
</evidence>
<evidence type="ECO:0000256" key="12">
    <source>
        <dbReference type="PROSITE-ProRule" id="PRU00804"/>
    </source>
</evidence>
<evidence type="ECO:0000256" key="10">
    <source>
        <dbReference type="ARBA" id="ARBA00029997"/>
    </source>
</evidence>
<dbReference type="CDD" id="cd12441">
    <property type="entry name" value="RRM_Nup53_like"/>
    <property type="match status" value="1"/>
</dbReference>
<evidence type="ECO:0000256" key="5">
    <source>
        <dbReference type="ARBA" id="ARBA00022816"/>
    </source>
</evidence>
<dbReference type="InterPro" id="IPR007846">
    <property type="entry name" value="RRM_NUP35_dom"/>
</dbReference>
<evidence type="ECO:0000256" key="6">
    <source>
        <dbReference type="ARBA" id="ARBA00022927"/>
    </source>
</evidence>
<dbReference type="GO" id="GO:0006999">
    <property type="term" value="P:nuclear pore organization"/>
    <property type="evidence" value="ECO:0007669"/>
    <property type="project" value="TreeGrafter"/>
</dbReference>
<dbReference type="GO" id="GO:0006607">
    <property type="term" value="P:NLS-bearing protein import into nucleus"/>
    <property type="evidence" value="ECO:0007669"/>
    <property type="project" value="TreeGrafter"/>
</dbReference>
<dbReference type="PANTHER" id="PTHR21527:SF6">
    <property type="entry name" value="NUCLEOPORIN NUP35"/>
    <property type="match status" value="1"/>
</dbReference>
<dbReference type="Pfam" id="PF05172">
    <property type="entry name" value="RRM_Nup35"/>
    <property type="match status" value="1"/>
</dbReference>
<keyword evidence="14" id="KW-1185">Reference proteome</keyword>
<evidence type="ECO:0000313" key="15">
    <source>
        <dbReference type="WBParaSite" id="nRc.2.0.1.t42312-RA"/>
    </source>
</evidence>
<dbReference type="GO" id="GO:0044613">
    <property type="term" value="C:nuclear pore central transport channel"/>
    <property type="evidence" value="ECO:0007669"/>
    <property type="project" value="TreeGrafter"/>
</dbReference>
<dbReference type="Proteomes" id="UP000887565">
    <property type="component" value="Unplaced"/>
</dbReference>
<dbReference type="PANTHER" id="PTHR21527">
    <property type="entry name" value="NUCLEOPORIN NUP35"/>
    <property type="match status" value="1"/>
</dbReference>
<sequence>MEPMVTGSPTFYDAVSNTPGVNATPSRSFLPGYLMGHHHRQDIRSPASNIALNASDNRSMMASTMSPSVRPPNLKVTWSPLLDSTNYYEPNNSVAYLQQEDSENYYKMTPRRLTAAGNFPPTPSESTCGPPTASFMESFSTKGVLNGSTLGVEQNTPGSRAAQSVAVNAVADDNSRIVTIFGFTAEFIPFILQHFSQCGTIVAHETANKCNWIHVKFESKLQASKALARNGRILNETLKIGVEQCKDENDKNLYYRQNRSHEAFT</sequence>
<dbReference type="GO" id="GO:0044615">
    <property type="term" value="C:nuclear pore nuclear basket"/>
    <property type="evidence" value="ECO:0007669"/>
    <property type="project" value="TreeGrafter"/>
</dbReference>
<dbReference type="AlphaFoldDB" id="A0A915KV10"/>
<keyword evidence="5 12" id="KW-0509">mRNA transport</keyword>